<evidence type="ECO:0008006" key="3">
    <source>
        <dbReference type="Google" id="ProtNLM"/>
    </source>
</evidence>
<name>A0A7W8AC90_9ACTN</name>
<comment type="caution">
    <text evidence="1">The sequence shown here is derived from an EMBL/GenBank/DDBJ whole genome shotgun (WGS) entry which is preliminary data.</text>
</comment>
<organism evidence="1 2">
    <name type="scientific">Nonomuraea endophytica</name>
    <dbReference type="NCBI Taxonomy" id="714136"/>
    <lineage>
        <taxon>Bacteria</taxon>
        <taxon>Bacillati</taxon>
        <taxon>Actinomycetota</taxon>
        <taxon>Actinomycetes</taxon>
        <taxon>Streptosporangiales</taxon>
        <taxon>Streptosporangiaceae</taxon>
        <taxon>Nonomuraea</taxon>
    </lineage>
</organism>
<gene>
    <name evidence="1" type="ORF">HNR40_009099</name>
</gene>
<evidence type="ECO:0000313" key="2">
    <source>
        <dbReference type="Proteomes" id="UP000568380"/>
    </source>
</evidence>
<keyword evidence="2" id="KW-1185">Reference proteome</keyword>
<sequence length="75" mass="8366">MWCRAASTGRWTSSIEAVEEALPQLEEIHRDSPATLLHVVAHMREADTAAAMDLLERVAALDPEFAATRPRVLWP</sequence>
<dbReference type="Proteomes" id="UP000568380">
    <property type="component" value="Unassembled WGS sequence"/>
</dbReference>
<accession>A0A7W8AC90</accession>
<dbReference type="RefSeq" id="WP_184972854.1">
    <property type="nucleotide sequence ID" value="NZ_JACHIN010000018.1"/>
</dbReference>
<proteinExistence type="predicted"/>
<dbReference type="AlphaFoldDB" id="A0A7W8AC90"/>
<protein>
    <recommendedName>
        <fullName evidence="3">Tetratricopeptide repeat protein</fullName>
    </recommendedName>
</protein>
<evidence type="ECO:0000313" key="1">
    <source>
        <dbReference type="EMBL" id="MBB5083594.1"/>
    </source>
</evidence>
<dbReference type="EMBL" id="JACHIN010000018">
    <property type="protein sequence ID" value="MBB5083594.1"/>
    <property type="molecule type" value="Genomic_DNA"/>
</dbReference>
<reference evidence="1 2" key="1">
    <citation type="submission" date="2020-08" db="EMBL/GenBank/DDBJ databases">
        <title>Genomic Encyclopedia of Type Strains, Phase IV (KMG-IV): sequencing the most valuable type-strain genomes for metagenomic binning, comparative biology and taxonomic classification.</title>
        <authorList>
            <person name="Goeker M."/>
        </authorList>
    </citation>
    <scope>NUCLEOTIDE SEQUENCE [LARGE SCALE GENOMIC DNA]</scope>
    <source>
        <strain evidence="1 2">DSM 45385</strain>
    </source>
</reference>